<dbReference type="GO" id="GO:0003684">
    <property type="term" value="F:damaged DNA binding"/>
    <property type="evidence" value="ECO:0007669"/>
    <property type="project" value="TreeGrafter"/>
</dbReference>
<dbReference type="InterPro" id="IPR001279">
    <property type="entry name" value="Metallo-B-lactamas"/>
</dbReference>
<evidence type="ECO:0000256" key="1">
    <source>
        <dbReference type="ARBA" id="ARBA00004123"/>
    </source>
</evidence>
<feature type="region of interest" description="Disordered" evidence="6">
    <location>
        <begin position="101"/>
        <end position="149"/>
    </location>
</feature>
<dbReference type="InterPro" id="IPR036866">
    <property type="entry name" value="RibonucZ/Hydroxyglut_hydro"/>
</dbReference>
<protein>
    <recommendedName>
        <fullName evidence="7">Metallo-beta-lactamase domain-containing protein</fullName>
    </recommendedName>
</protein>
<organism evidence="8">
    <name type="scientific">Chloropicon primus</name>
    <dbReference type="NCBI Taxonomy" id="1764295"/>
    <lineage>
        <taxon>Eukaryota</taxon>
        <taxon>Viridiplantae</taxon>
        <taxon>Chlorophyta</taxon>
        <taxon>Chloropicophyceae</taxon>
        <taxon>Chloropicales</taxon>
        <taxon>Chloropicaceae</taxon>
        <taxon>Chloropicon</taxon>
    </lineage>
</organism>
<dbReference type="GO" id="GO:0036297">
    <property type="term" value="P:interstrand cross-link repair"/>
    <property type="evidence" value="ECO:0007669"/>
    <property type="project" value="TreeGrafter"/>
</dbReference>
<comment type="similarity">
    <text evidence="2">Belongs to the DNA repair metallo-beta-lactamase (DRMBL) family.</text>
</comment>
<evidence type="ECO:0000256" key="3">
    <source>
        <dbReference type="ARBA" id="ARBA00022763"/>
    </source>
</evidence>
<proteinExistence type="inferred from homology"/>
<dbReference type="Gene3D" id="3.40.50.12650">
    <property type="match status" value="1"/>
</dbReference>
<keyword evidence="4" id="KW-0234">DNA repair</keyword>
<feature type="compositionally biased region" description="Basic and acidic residues" evidence="6">
    <location>
        <begin position="35"/>
        <end position="55"/>
    </location>
</feature>
<dbReference type="AlphaFoldDB" id="A0A7S2T6D1"/>
<dbReference type="PANTHER" id="PTHR23240">
    <property type="entry name" value="DNA CROSS-LINK REPAIR PROTEIN PSO2/SNM1-RELATED"/>
    <property type="match status" value="1"/>
</dbReference>
<name>A0A7S2T6D1_9CHLO</name>
<accession>A0A7S2T6D1</accession>
<dbReference type="PANTHER" id="PTHR23240:SF6">
    <property type="entry name" value="DNA CROSS-LINK REPAIR 1A PROTEIN"/>
    <property type="match status" value="1"/>
</dbReference>
<sequence length="525" mass="57330">MSDEEEEDFKAKRRRVVPRSLVKKVWPFLGKPRRKGEAKLEEANPREPRDGKEGKENCLCPVCGISLIEVSPTLLGRQAHVNACVDKGTARSFGGACAAERVETASGREPSPRGSPPAGPRPRDLSPAVPPLHPMRGSKAAPGKGRGGGADAVPWFIQKQQAHVIRGTPGPFAVDCFGGRQSTLLAQKGTTSWFLSHFHSDHYVGLKKTFSNGQIYCTMTTAKLVHHILGVPLEAIYVLELGKPCAIQGVKVTALDANHCPGACMFLFEPAGQTPTLHTGDARLVGDKMKRMQTLSRVKGNCTLTLDTTYCSLRYNSFPSQARVIEAIANVVKAEVASNPKALVLVGSYTIGKEGVFFGIAEALGTKVYIGAKKRRVMECLDLEPRLEALVTPNDTETNIHAVPLFHTKNQKRMEAILKYYKGRYTGIIAICPTGWSLDSSAQSQSKLTQFSPQGKGRANFISCRRKGKVVTYSVPYSEHSSFEEMRSFVSWLQPKEVVPFVKVSDEEAFRQLTRSSSSSVTAIA</sequence>
<dbReference type="SMART" id="SM00849">
    <property type="entry name" value="Lactamase_B"/>
    <property type="match status" value="1"/>
</dbReference>
<dbReference type="FunFam" id="3.40.50.12650:FF:000001">
    <property type="entry name" value="DNA cross-link repair 1A"/>
    <property type="match status" value="1"/>
</dbReference>
<evidence type="ECO:0000256" key="2">
    <source>
        <dbReference type="ARBA" id="ARBA00010304"/>
    </source>
</evidence>
<dbReference type="SUPFAM" id="SSF56281">
    <property type="entry name" value="Metallo-hydrolase/oxidoreductase"/>
    <property type="match status" value="1"/>
</dbReference>
<comment type="subcellular location">
    <subcellularLocation>
        <location evidence="1">Nucleus</location>
    </subcellularLocation>
</comment>
<dbReference type="Pfam" id="PF07522">
    <property type="entry name" value="DRMBL"/>
    <property type="match status" value="1"/>
</dbReference>
<dbReference type="GO" id="GO:0005634">
    <property type="term" value="C:nucleus"/>
    <property type="evidence" value="ECO:0007669"/>
    <property type="project" value="UniProtKB-SubCell"/>
</dbReference>
<evidence type="ECO:0000313" key="8">
    <source>
        <dbReference type="EMBL" id="CAD9719067.1"/>
    </source>
</evidence>
<feature type="domain" description="Metallo-beta-lactamase" evidence="7">
    <location>
        <begin position="159"/>
        <end position="313"/>
    </location>
</feature>
<reference evidence="8" key="1">
    <citation type="submission" date="2021-01" db="EMBL/GenBank/DDBJ databases">
        <authorList>
            <person name="Corre E."/>
            <person name="Pelletier E."/>
            <person name="Niang G."/>
            <person name="Scheremetjew M."/>
            <person name="Finn R."/>
            <person name="Kale V."/>
            <person name="Holt S."/>
            <person name="Cochrane G."/>
            <person name="Meng A."/>
            <person name="Brown T."/>
            <person name="Cohen L."/>
        </authorList>
    </citation>
    <scope>NUCLEOTIDE SEQUENCE</scope>
    <source>
        <strain evidence="8">CCMP1205</strain>
    </source>
</reference>
<keyword evidence="3" id="KW-0227">DNA damage</keyword>
<dbReference type="GO" id="GO:0035312">
    <property type="term" value="F:5'-3' DNA exonuclease activity"/>
    <property type="evidence" value="ECO:0007669"/>
    <property type="project" value="TreeGrafter"/>
</dbReference>
<dbReference type="Gene3D" id="3.60.15.10">
    <property type="entry name" value="Ribonuclease Z/Hydroxyacylglutathione hydrolase-like"/>
    <property type="match status" value="1"/>
</dbReference>
<evidence type="ECO:0000259" key="7">
    <source>
        <dbReference type="SMART" id="SM00849"/>
    </source>
</evidence>
<dbReference type="GO" id="GO:0006303">
    <property type="term" value="P:double-strand break repair via nonhomologous end joining"/>
    <property type="evidence" value="ECO:0007669"/>
    <property type="project" value="TreeGrafter"/>
</dbReference>
<evidence type="ECO:0000256" key="4">
    <source>
        <dbReference type="ARBA" id="ARBA00023204"/>
    </source>
</evidence>
<feature type="region of interest" description="Disordered" evidence="6">
    <location>
        <begin position="32"/>
        <end position="55"/>
    </location>
</feature>
<dbReference type="CDD" id="cd16273">
    <property type="entry name" value="SNM1A-1C-like_MBL-fold"/>
    <property type="match status" value="1"/>
</dbReference>
<evidence type="ECO:0000256" key="5">
    <source>
        <dbReference type="ARBA" id="ARBA00023242"/>
    </source>
</evidence>
<dbReference type="EMBL" id="HBHL01012127">
    <property type="protein sequence ID" value="CAD9719067.1"/>
    <property type="molecule type" value="Transcribed_RNA"/>
</dbReference>
<evidence type="ECO:0000256" key="6">
    <source>
        <dbReference type="SAM" id="MobiDB-lite"/>
    </source>
</evidence>
<dbReference type="InterPro" id="IPR011084">
    <property type="entry name" value="DRMBL"/>
</dbReference>
<keyword evidence="5" id="KW-0539">Nucleus</keyword>
<gene>
    <name evidence="8" type="ORF">CPRI1469_LOCUS7933</name>
</gene>